<dbReference type="InterPro" id="IPR013083">
    <property type="entry name" value="Znf_RING/FYVE/PHD"/>
</dbReference>
<dbReference type="Pfam" id="PF02148">
    <property type="entry name" value="zf-UBP"/>
    <property type="match status" value="1"/>
</dbReference>
<dbReference type="OrthoDB" id="424012at2759"/>
<evidence type="ECO:0008006" key="7">
    <source>
        <dbReference type="Google" id="ProtNLM"/>
    </source>
</evidence>
<dbReference type="PROSITE" id="PS50089">
    <property type="entry name" value="ZF_RING_2"/>
    <property type="match status" value="1"/>
</dbReference>
<dbReference type="GO" id="GO:0008270">
    <property type="term" value="F:zinc ion binding"/>
    <property type="evidence" value="ECO:0007669"/>
    <property type="project" value="UniProtKB-KW"/>
</dbReference>
<dbReference type="EMBL" id="CDMY01001036">
    <property type="protein sequence ID" value="CEM39381.1"/>
    <property type="molecule type" value="Genomic_DNA"/>
</dbReference>
<keyword evidence="1" id="KW-0862">Zinc</keyword>
<dbReference type="SUPFAM" id="SSF57850">
    <property type="entry name" value="RING/U-box"/>
    <property type="match status" value="2"/>
</dbReference>
<keyword evidence="1" id="KW-0479">Metal-binding</keyword>
<evidence type="ECO:0000313" key="6">
    <source>
        <dbReference type="Proteomes" id="UP000041254"/>
    </source>
</evidence>
<feature type="compositionally biased region" description="Pro residues" evidence="2">
    <location>
        <begin position="227"/>
        <end position="243"/>
    </location>
</feature>
<evidence type="ECO:0000313" key="5">
    <source>
        <dbReference type="EMBL" id="CEM39381.1"/>
    </source>
</evidence>
<evidence type="ECO:0000256" key="1">
    <source>
        <dbReference type="PROSITE-ProRule" id="PRU00502"/>
    </source>
</evidence>
<proteinExistence type="predicted"/>
<feature type="domain" description="RING-type" evidence="3">
    <location>
        <begin position="263"/>
        <end position="306"/>
    </location>
</feature>
<dbReference type="Pfam" id="PF13639">
    <property type="entry name" value="zf-RING_2"/>
    <property type="match status" value="1"/>
</dbReference>
<evidence type="ECO:0000259" key="3">
    <source>
        <dbReference type="PROSITE" id="PS50089"/>
    </source>
</evidence>
<sequence>MPSPQPLDGGSDSAASFFAVCFTANCPHVLQQDFLSAELPARVDAHAPCMDCGDRGENWLCLKCYGVRCSRYRNGCHQAHVQASGHLIAKSLVDLSTWCNGCSEYIKSPLLRRINDMCYAAKFDEADPLSSVGEDAARGVGGGGSGGSPSRRNGGATEEAGGEILRNIVRVQNAPADRAPPQPYSLNAILRDAVVTAAMGTETPSVGRPANERELQLVTQGIFGQPRPTPAVRPTPNRPPPPSQSSSAAAAAAAAIESSPDACVICREELREGETVAYLPCSCLAAYHSGCIESYLVLTSQCPLCRASLASFLGDDEGAETEGGEGGEVGHCD</sequence>
<dbReference type="InterPro" id="IPR001607">
    <property type="entry name" value="Znf_UBP"/>
</dbReference>
<dbReference type="InterPro" id="IPR001841">
    <property type="entry name" value="Znf_RING"/>
</dbReference>
<evidence type="ECO:0000259" key="4">
    <source>
        <dbReference type="PROSITE" id="PS50271"/>
    </source>
</evidence>
<feature type="region of interest" description="Disordered" evidence="2">
    <location>
        <begin position="222"/>
        <end position="252"/>
    </location>
</feature>
<dbReference type="PANTHER" id="PTHR47665:SF1">
    <property type="entry name" value="HISTONE DEACETYLASE-LIKE PROTEIN"/>
    <property type="match status" value="1"/>
</dbReference>
<dbReference type="STRING" id="1169540.A0A0G4H6S0"/>
<protein>
    <recommendedName>
        <fullName evidence="7">RING-type domain-containing protein</fullName>
    </recommendedName>
</protein>
<feature type="region of interest" description="Disordered" evidence="2">
    <location>
        <begin position="134"/>
        <end position="160"/>
    </location>
</feature>
<dbReference type="AlphaFoldDB" id="A0A0G4H6S0"/>
<keyword evidence="6" id="KW-1185">Reference proteome</keyword>
<dbReference type="VEuPathDB" id="CryptoDB:Vbra_19647"/>
<dbReference type="PROSITE" id="PS50271">
    <property type="entry name" value="ZF_UBP"/>
    <property type="match status" value="1"/>
</dbReference>
<dbReference type="Proteomes" id="UP000041254">
    <property type="component" value="Unassembled WGS sequence"/>
</dbReference>
<keyword evidence="1" id="KW-0863">Zinc-finger</keyword>
<dbReference type="PANTHER" id="PTHR47665">
    <property type="entry name" value="HISTONE DEACETYLASE-LIKE PROTEIN"/>
    <property type="match status" value="1"/>
</dbReference>
<accession>A0A0G4H6S0</accession>
<evidence type="ECO:0000256" key="2">
    <source>
        <dbReference type="SAM" id="MobiDB-lite"/>
    </source>
</evidence>
<feature type="domain" description="UBP-type" evidence="4">
    <location>
        <begin position="24"/>
        <end position="128"/>
    </location>
</feature>
<dbReference type="Gene3D" id="3.30.40.10">
    <property type="entry name" value="Zinc/RING finger domain, C3HC4 (zinc finger)"/>
    <property type="match status" value="2"/>
</dbReference>
<name>A0A0G4H6S0_VITBC</name>
<gene>
    <name evidence="5" type="ORF">Vbra_19647</name>
</gene>
<dbReference type="InParanoid" id="A0A0G4H6S0"/>
<organism evidence="5 6">
    <name type="scientific">Vitrella brassicaformis (strain CCMP3155)</name>
    <dbReference type="NCBI Taxonomy" id="1169540"/>
    <lineage>
        <taxon>Eukaryota</taxon>
        <taxon>Sar</taxon>
        <taxon>Alveolata</taxon>
        <taxon>Colpodellida</taxon>
        <taxon>Vitrellaceae</taxon>
        <taxon>Vitrella</taxon>
    </lineage>
</organism>
<reference evidence="5 6" key="1">
    <citation type="submission" date="2014-11" db="EMBL/GenBank/DDBJ databases">
        <authorList>
            <person name="Zhu J."/>
            <person name="Qi W."/>
            <person name="Song R."/>
        </authorList>
    </citation>
    <scope>NUCLEOTIDE SEQUENCE [LARGE SCALE GENOMIC DNA]</scope>
</reference>